<evidence type="ECO:0000313" key="2">
    <source>
        <dbReference type="Proteomes" id="UP000325315"/>
    </source>
</evidence>
<protein>
    <submittedName>
        <fullName evidence="1">Uncharacterized protein</fullName>
    </submittedName>
</protein>
<evidence type="ECO:0000313" key="1">
    <source>
        <dbReference type="EMBL" id="KAA3474411.1"/>
    </source>
</evidence>
<dbReference type="AlphaFoldDB" id="A0A5B6VYB8"/>
<dbReference type="Proteomes" id="UP000325315">
    <property type="component" value="Unassembled WGS sequence"/>
</dbReference>
<proteinExistence type="predicted"/>
<reference evidence="1" key="1">
    <citation type="submission" date="2019-08" db="EMBL/GenBank/DDBJ databases">
        <authorList>
            <person name="Liu F."/>
        </authorList>
    </citation>
    <scope>NUCLEOTIDE SEQUENCE [LARGE SCALE GENOMIC DNA]</scope>
    <source>
        <strain evidence="1">PA1801</strain>
        <tissue evidence="1">Leaf</tissue>
    </source>
</reference>
<keyword evidence="2" id="KW-1185">Reference proteome</keyword>
<dbReference type="EMBL" id="SMMG02000005">
    <property type="protein sequence ID" value="KAA3474411.1"/>
    <property type="molecule type" value="Genomic_DNA"/>
</dbReference>
<name>A0A5B6VYB8_9ROSI</name>
<gene>
    <name evidence="1" type="ORF">EPI10_024704</name>
</gene>
<accession>A0A5B6VYB8</accession>
<sequence length="154" mass="16951">MPQLSMTSSRVTLHQNLITAIIYKYSSLTFGGPMHLLLPFCTHQIYQESPSYGSWHIPPLNPVHLPVIIISTVGHQYTARFNLEPFSLTHTSYSLPTSVTSQDSGGAMYQESQRLGYMMTSGLTSPCSCPSCKCNSIGLVSAEHQAALPLFLEK</sequence>
<organism evidence="1 2">
    <name type="scientific">Gossypium australe</name>
    <dbReference type="NCBI Taxonomy" id="47621"/>
    <lineage>
        <taxon>Eukaryota</taxon>
        <taxon>Viridiplantae</taxon>
        <taxon>Streptophyta</taxon>
        <taxon>Embryophyta</taxon>
        <taxon>Tracheophyta</taxon>
        <taxon>Spermatophyta</taxon>
        <taxon>Magnoliopsida</taxon>
        <taxon>eudicotyledons</taxon>
        <taxon>Gunneridae</taxon>
        <taxon>Pentapetalae</taxon>
        <taxon>rosids</taxon>
        <taxon>malvids</taxon>
        <taxon>Malvales</taxon>
        <taxon>Malvaceae</taxon>
        <taxon>Malvoideae</taxon>
        <taxon>Gossypium</taxon>
    </lineage>
</organism>
<comment type="caution">
    <text evidence="1">The sequence shown here is derived from an EMBL/GenBank/DDBJ whole genome shotgun (WGS) entry which is preliminary data.</text>
</comment>